<feature type="domain" description="Transcriptional regulator-like" evidence="1">
    <location>
        <begin position="15"/>
        <end position="78"/>
    </location>
</feature>
<dbReference type="InterPro" id="IPR045465">
    <property type="entry name" value="Trans_reg_dom"/>
</dbReference>
<dbReference type="EMBL" id="MKIN01000026">
    <property type="protein sequence ID" value="OLP48021.1"/>
    <property type="molecule type" value="Genomic_DNA"/>
</dbReference>
<evidence type="ECO:0000313" key="3">
    <source>
        <dbReference type="Proteomes" id="UP000185598"/>
    </source>
</evidence>
<proteinExistence type="predicted"/>
<reference evidence="2 3" key="1">
    <citation type="submission" date="2016-09" db="EMBL/GenBank/DDBJ databases">
        <title>Rhizobium oryziradicis sp. nov., isolated from the root of rice.</title>
        <authorList>
            <person name="Zhao J."/>
            <person name="Zhang X."/>
        </authorList>
    </citation>
    <scope>NUCLEOTIDE SEQUENCE [LARGE SCALE GENOMIC DNA]</scope>
    <source>
        <strain evidence="2 3">14971</strain>
    </source>
</reference>
<name>A0A1Q9A0J0_9HYPH</name>
<organism evidence="2 3">
    <name type="scientific">Allorhizobium taibaishanense</name>
    <dbReference type="NCBI Taxonomy" id="887144"/>
    <lineage>
        <taxon>Bacteria</taxon>
        <taxon>Pseudomonadati</taxon>
        <taxon>Pseudomonadota</taxon>
        <taxon>Alphaproteobacteria</taxon>
        <taxon>Hyphomicrobiales</taxon>
        <taxon>Rhizobiaceae</taxon>
        <taxon>Rhizobium/Agrobacterium group</taxon>
        <taxon>Allorhizobium</taxon>
    </lineage>
</organism>
<accession>A0A1Q9A0J0</accession>
<sequence length="81" mass="9434">MFLNRKGLPMEPLEDWRSPKFEEELGRLDRGGISFEFLRRNEQYRHHYKSAADESSADQPAVIAAREGLARRWGVLFPGRS</sequence>
<dbReference type="AlphaFoldDB" id="A0A1Q9A0J0"/>
<dbReference type="STRING" id="887144.BJF91_11375"/>
<evidence type="ECO:0000259" key="1">
    <source>
        <dbReference type="Pfam" id="PF20109"/>
    </source>
</evidence>
<dbReference type="Pfam" id="PF20109">
    <property type="entry name" value="Trans_reg_dom"/>
    <property type="match status" value="1"/>
</dbReference>
<keyword evidence="3" id="KW-1185">Reference proteome</keyword>
<comment type="caution">
    <text evidence="2">The sequence shown here is derived from an EMBL/GenBank/DDBJ whole genome shotgun (WGS) entry which is preliminary data.</text>
</comment>
<dbReference type="Proteomes" id="UP000185598">
    <property type="component" value="Unassembled WGS sequence"/>
</dbReference>
<protein>
    <recommendedName>
        <fullName evidence="1">Transcriptional regulator-like domain-containing protein</fullName>
    </recommendedName>
</protein>
<evidence type="ECO:0000313" key="2">
    <source>
        <dbReference type="EMBL" id="OLP48021.1"/>
    </source>
</evidence>
<gene>
    <name evidence="2" type="ORF">BJF91_11375</name>
</gene>